<feature type="domain" description="Choloylglycine hydrolase/NAAA C-terminal" evidence="12">
    <location>
        <begin position="128"/>
        <end position="295"/>
    </location>
</feature>
<evidence type="ECO:0000256" key="5">
    <source>
        <dbReference type="ARBA" id="ARBA00022801"/>
    </source>
</evidence>
<dbReference type="Pfam" id="PF15508">
    <property type="entry name" value="NAAA-beta"/>
    <property type="match status" value="1"/>
</dbReference>
<dbReference type="PANTHER" id="PTHR28583">
    <property type="entry name" value="ACID AMIDASE"/>
    <property type="match status" value="1"/>
</dbReference>
<evidence type="ECO:0000256" key="3">
    <source>
        <dbReference type="ARBA" id="ARBA00011891"/>
    </source>
</evidence>
<keyword evidence="5 9" id="KW-0378">Hydrolase</keyword>
<keyword evidence="8" id="KW-0458">Lysosome</keyword>
<evidence type="ECO:0000259" key="12">
    <source>
        <dbReference type="Pfam" id="PF02275"/>
    </source>
</evidence>
<sequence length="404" mass="45646">MCTFPGYSMAMLYLLLFLGSCSFSYPYYTEDLEAPRYSINLDDPPEERWEPILNNYNHTEIRVVVKRILEIVIPEWALHILRPLAGVYLTFFAGKTYAGEIRGISKVLSMSTGEVVILNLGYEAAMFCTSIIAEDEKGNVYLGRNMDFLFSNLLAKLTMDVDFKKNGEIAYTGTTFVGYVGLVTGQSPNKFTVAANAREYDTSWWINAISALTKNSSPLSWLIRDTLNEAKSYTDAFLKLSKGPIITQVFFILAGTKAGEGAVITRNRNGVVDARFLDNKRGKWFLVQTNYDHWKMPPTFDDRRTPATAALDFTSQKNISMDSLYQVLSVPPVLNRMTIHTTLMSAAFPENYTTVVRYKVYNKTMIWNIPIMTANGTESGLWQIPRTTENNTQDSYALADTEND</sequence>
<evidence type="ECO:0000256" key="7">
    <source>
        <dbReference type="ARBA" id="ARBA00023180"/>
    </source>
</evidence>
<feature type="active site" description="Nucleophile" evidence="10">
    <location>
        <position position="128"/>
    </location>
</feature>
<keyword evidence="6 9" id="KW-0443">Lipid metabolism</keyword>
<dbReference type="GO" id="GO:0017040">
    <property type="term" value="F:N-acylsphingosine amidohydrolase activity"/>
    <property type="evidence" value="ECO:0007669"/>
    <property type="project" value="UniProtKB-EC"/>
</dbReference>
<proteinExistence type="inferred from homology"/>
<feature type="chain" id="PRO_5037409628" description="ceramidase" evidence="11">
    <location>
        <begin position="27"/>
        <end position="404"/>
    </location>
</feature>
<dbReference type="GO" id="GO:0005764">
    <property type="term" value="C:lysosome"/>
    <property type="evidence" value="ECO:0007669"/>
    <property type="project" value="UniProtKB-SubCell"/>
</dbReference>
<organism evidence="14 15">
    <name type="scientific">Xenopus laevis</name>
    <name type="common">African clawed frog</name>
    <dbReference type="NCBI Taxonomy" id="8355"/>
    <lineage>
        <taxon>Eukaryota</taxon>
        <taxon>Metazoa</taxon>
        <taxon>Chordata</taxon>
        <taxon>Craniata</taxon>
        <taxon>Vertebrata</taxon>
        <taxon>Euteleostomi</taxon>
        <taxon>Amphibia</taxon>
        <taxon>Batrachia</taxon>
        <taxon>Anura</taxon>
        <taxon>Pipoidea</taxon>
        <taxon>Pipidae</taxon>
        <taxon>Xenopodinae</taxon>
        <taxon>Xenopus</taxon>
        <taxon>Xenopus</taxon>
    </lineage>
</organism>
<accession>A0A974DY17</accession>
<evidence type="ECO:0000256" key="6">
    <source>
        <dbReference type="ARBA" id="ARBA00023098"/>
    </source>
</evidence>
<evidence type="ECO:0000313" key="14">
    <source>
        <dbReference type="EMBL" id="OCU00064.1"/>
    </source>
</evidence>
<dbReference type="PANTHER" id="PTHR28583:SF5">
    <property type="entry name" value="CERAMIDASE"/>
    <property type="match status" value="1"/>
</dbReference>
<feature type="domain" description="Acid ceramidase N-terminal" evidence="13">
    <location>
        <begin position="34"/>
        <end position="89"/>
    </location>
</feature>
<dbReference type="PIRSF" id="PIRSF017632">
    <property type="entry name" value="Acid_ceramidase-like"/>
    <property type="match status" value="1"/>
</dbReference>
<keyword evidence="7" id="KW-0325">Glycoprotein</keyword>
<dbReference type="CDD" id="cd01903">
    <property type="entry name" value="Ntn_AC_NAAA"/>
    <property type="match status" value="1"/>
</dbReference>
<evidence type="ECO:0000259" key="13">
    <source>
        <dbReference type="Pfam" id="PF15508"/>
    </source>
</evidence>
<comment type="similarity">
    <text evidence="2 9">Belongs to the acid ceramidase family.</text>
</comment>
<evidence type="ECO:0000256" key="11">
    <source>
        <dbReference type="SAM" id="SignalP"/>
    </source>
</evidence>
<evidence type="ECO:0000313" key="15">
    <source>
        <dbReference type="Proteomes" id="UP000694892"/>
    </source>
</evidence>
<evidence type="ECO:0000256" key="10">
    <source>
        <dbReference type="PIRSR" id="PIRSR017632-1"/>
    </source>
</evidence>
<evidence type="ECO:0000256" key="1">
    <source>
        <dbReference type="ARBA" id="ARBA00004371"/>
    </source>
</evidence>
<protein>
    <recommendedName>
        <fullName evidence="3">ceramidase</fullName>
        <ecNumber evidence="3">3.5.1.23</ecNumber>
    </recommendedName>
</protein>
<dbReference type="InterPro" id="IPR016699">
    <property type="entry name" value="Acid_ceramidase-like"/>
</dbReference>
<dbReference type="InterPro" id="IPR029132">
    <property type="entry name" value="CBAH/NAAA_C"/>
</dbReference>
<name>A0A974DY17_XENLA</name>
<dbReference type="Gene3D" id="3.60.60.10">
    <property type="entry name" value="Penicillin V Acylase, Chain A"/>
    <property type="match status" value="1"/>
</dbReference>
<gene>
    <name evidence="14" type="ORF">XELAEV_18005847mg</name>
</gene>
<dbReference type="GO" id="GO:0006631">
    <property type="term" value="P:fatty acid metabolic process"/>
    <property type="evidence" value="ECO:0007669"/>
    <property type="project" value="InterPro"/>
</dbReference>
<dbReference type="OMA" id="RMTIHTT"/>
<evidence type="ECO:0000256" key="8">
    <source>
        <dbReference type="ARBA" id="ARBA00023228"/>
    </source>
</evidence>
<dbReference type="Proteomes" id="UP000694892">
    <property type="component" value="Chromosome 1L"/>
</dbReference>
<dbReference type="AlphaFoldDB" id="A0A974DY17"/>
<dbReference type="EMBL" id="CM004466">
    <property type="protein sequence ID" value="OCU00064.1"/>
    <property type="molecule type" value="Genomic_DNA"/>
</dbReference>
<dbReference type="InterPro" id="IPR029130">
    <property type="entry name" value="Acid_ceramidase_N"/>
</dbReference>
<comment type="subcellular location">
    <subcellularLocation>
        <location evidence="1">Lysosome</location>
    </subcellularLocation>
</comment>
<evidence type="ECO:0000256" key="9">
    <source>
        <dbReference type="PIRNR" id="PIRNR017632"/>
    </source>
</evidence>
<dbReference type="EC" id="3.5.1.23" evidence="3"/>
<evidence type="ECO:0000256" key="2">
    <source>
        <dbReference type="ARBA" id="ARBA00005730"/>
    </source>
</evidence>
<dbReference type="GO" id="GO:0017064">
    <property type="term" value="F:fatty acid amide hydrolase activity"/>
    <property type="evidence" value="ECO:0007669"/>
    <property type="project" value="InterPro"/>
</dbReference>
<dbReference type="Pfam" id="PF02275">
    <property type="entry name" value="CBAH"/>
    <property type="match status" value="1"/>
</dbReference>
<evidence type="ECO:0000256" key="4">
    <source>
        <dbReference type="ARBA" id="ARBA00022729"/>
    </source>
</evidence>
<feature type="signal peptide" evidence="11">
    <location>
        <begin position="1"/>
        <end position="26"/>
    </location>
</feature>
<keyword evidence="4 11" id="KW-0732">Signal</keyword>
<reference evidence="15" key="1">
    <citation type="journal article" date="2016" name="Nature">
        <title>Genome evolution in the allotetraploid frog Xenopus laevis.</title>
        <authorList>
            <person name="Session A.M."/>
            <person name="Uno Y."/>
            <person name="Kwon T."/>
            <person name="Chapman J.A."/>
            <person name="Toyoda A."/>
            <person name="Takahashi S."/>
            <person name="Fukui A."/>
            <person name="Hikosaka A."/>
            <person name="Suzuki A."/>
            <person name="Kondo M."/>
            <person name="van Heeringen S.J."/>
            <person name="Quigley I."/>
            <person name="Heinz S."/>
            <person name="Ogino H."/>
            <person name="Ochi H."/>
            <person name="Hellsten U."/>
            <person name="Lyons J.B."/>
            <person name="Simakov O."/>
            <person name="Putnam N."/>
            <person name="Stites J."/>
            <person name="Kuroki Y."/>
            <person name="Tanaka T."/>
            <person name="Michiue T."/>
            <person name="Watanabe M."/>
            <person name="Bogdanovic O."/>
            <person name="Lister R."/>
            <person name="Georgiou G."/>
            <person name="Paranjpe S.S."/>
            <person name="van Kruijsbergen I."/>
            <person name="Shu S."/>
            <person name="Carlson J."/>
            <person name="Kinoshita T."/>
            <person name="Ohta Y."/>
            <person name="Mawaribuchi S."/>
            <person name="Jenkins J."/>
            <person name="Grimwood J."/>
            <person name="Schmutz J."/>
            <person name="Mitros T."/>
            <person name="Mozaffari S.V."/>
            <person name="Suzuki Y."/>
            <person name="Haramoto Y."/>
            <person name="Yamamoto T.S."/>
            <person name="Takagi C."/>
            <person name="Heald R."/>
            <person name="Miller K."/>
            <person name="Haudenschild C."/>
            <person name="Kitzman J."/>
            <person name="Nakayama T."/>
            <person name="Izutsu Y."/>
            <person name="Robert J."/>
            <person name="Fortriede J."/>
            <person name="Burns K."/>
            <person name="Lotay V."/>
            <person name="Karimi K."/>
            <person name="Yasuoka Y."/>
            <person name="Dichmann D.S."/>
            <person name="Flajnik M.F."/>
            <person name="Houston D.W."/>
            <person name="Shendure J."/>
            <person name="DuPasquier L."/>
            <person name="Vize P.D."/>
            <person name="Zorn A.M."/>
            <person name="Ito M."/>
            <person name="Marcotte E.M."/>
            <person name="Wallingford J.B."/>
            <person name="Ito Y."/>
            <person name="Asashima M."/>
            <person name="Ueno N."/>
            <person name="Matsuda Y."/>
            <person name="Veenstra G.J."/>
            <person name="Fujiyama A."/>
            <person name="Harland R.M."/>
            <person name="Taira M."/>
            <person name="Rokhsar D.S."/>
        </authorList>
    </citation>
    <scope>NUCLEOTIDE SEQUENCE [LARGE SCALE GENOMIC DNA]</scope>
    <source>
        <strain evidence="15">J</strain>
    </source>
</reference>